<dbReference type="PANTHER" id="PTHR40588:SF1">
    <property type="entry name" value="MRNA INTERFERASE TOXIN YAFQ"/>
    <property type="match status" value="1"/>
</dbReference>
<dbReference type="PANTHER" id="PTHR40588">
    <property type="entry name" value="MRNA INTERFERASE TOXIN YAFQ"/>
    <property type="match status" value="1"/>
</dbReference>
<organism evidence="2">
    <name type="scientific">hydrocarbon metagenome</name>
    <dbReference type="NCBI Taxonomy" id="938273"/>
    <lineage>
        <taxon>unclassified sequences</taxon>
        <taxon>metagenomes</taxon>
        <taxon>ecological metagenomes</taxon>
    </lineage>
</organism>
<dbReference type="InterPro" id="IPR007712">
    <property type="entry name" value="RelE/ParE_toxin"/>
</dbReference>
<evidence type="ECO:0000313" key="2">
    <source>
        <dbReference type="EMBL" id="KUG24944.1"/>
    </source>
</evidence>
<dbReference type="GO" id="GO:0004521">
    <property type="term" value="F:RNA endonuclease activity"/>
    <property type="evidence" value="ECO:0007669"/>
    <property type="project" value="TreeGrafter"/>
</dbReference>
<dbReference type="NCBIfam" id="TIGR02385">
    <property type="entry name" value="RelE_StbE"/>
    <property type="match status" value="1"/>
</dbReference>
<dbReference type="EMBL" id="LNQE01000794">
    <property type="protein sequence ID" value="KUG24944.1"/>
    <property type="molecule type" value="Genomic_DNA"/>
</dbReference>
<dbReference type="AlphaFoldDB" id="A0A0W8FVP2"/>
<keyword evidence="1" id="KW-1277">Toxin-antitoxin system</keyword>
<dbReference type="Gene3D" id="3.30.2310.20">
    <property type="entry name" value="RelE-like"/>
    <property type="match status" value="1"/>
</dbReference>
<protein>
    <submittedName>
        <fullName evidence="2">Yafq toxin protein</fullName>
    </submittedName>
</protein>
<dbReference type="GO" id="GO:0006402">
    <property type="term" value="P:mRNA catabolic process"/>
    <property type="evidence" value="ECO:0007669"/>
    <property type="project" value="TreeGrafter"/>
</dbReference>
<accession>A0A0W8FVP2</accession>
<comment type="caution">
    <text evidence="2">The sequence shown here is derived from an EMBL/GenBank/DDBJ whole genome shotgun (WGS) entry which is preliminary data.</text>
</comment>
<reference evidence="2" key="1">
    <citation type="journal article" date="2015" name="Proc. Natl. Acad. Sci. U.S.A.">
        <title>Networks of energetic and metabolic interactions define dynamics in microbial communities.</title>
        <authorList>
            <person name="Embree M."/>
            <person name="Liu J.K."/>
            <person name="Al-Bassam M.M."/>
            <person name="Zengler K."/>
        </authorList>
    </citation>
    <scope>NUCLEOTIDE SEQUENCE</scope>
</reference>
<dbReference type="InterPro" id="IPR035093">
    <property type="entry name" value="RelE/ParE_toxin_dom_sf"/>
</dbReference>
<gene>
    <name evidence="2" type="ORF">ASZ90_005240</name>
</gene>
<dbReference type="Pfam" id="PF15738">
    <property type="entry name" value="YafQ_toxin"/>
    <property type="match status" value="1"/>
</dbReference>
<dbReference type="FunFam" id="3.30.2310.20:FF:000003">
    <property type="entry name" value="Type II toxin-antitoxin system YafQ family toxin"/>
    <property type="match status" value="1"/>
</dbReference>
<name>A0A0W8FVP2_9ZZZZ</name>
<evidence type="ECO:0000256" key="1">
    <source>
        <dbReference type="ARBA" id="ARBA00022649"/>
    </source>
</evidence>
<sequence>MRLIYSTQFKKDYKRIKRQEKDVTLLENVVKKLLKKEQLEPKYKDHKLAGRWKSFRDCHIEPDWILIYQLTEDTLILERTGSHSDLFR</sequence>
<dbReference type="SUPFAM" id="SSF143011">
    <property type="entry name" value="RelE-like"/>
    <property type="match status" value="1"/>
</dbReference>
<dbReference type="InterPro" id="IPR004386">
    <property type="entry name" value="Toxin_YafQ-like"/>
</dbReference>
<dbReference type="NCBIfam" id="TIGR00053">
    <property type="entry name" value="YafQ family addiction module toxin"/>
    <property type="match status" value="1"/>
</dbReference>
<dbReference type="GO" id="GO:0006415">
    <property type="term" value="P:translational termination"/>
    <property type="evidence" value="ECO:0007669"/>
    <property type="project" value="TreeGrafter"/>
</dbReference>
<proteinExistence type="predicted"/>
<dbReference type="PIRSF" id="PIRSF006156">
    <property type="entry name" value="YafQ"/>
    <property type="match status" value="1"/>
</dbReference>